<dbReference type="Proteomes" id="UP000078431">
    <property type="component" value="Unassembled WGS sequence"/>
</dbReference>
<reference evidence="2 3" key="1">
    <citation type="submission" date="2016-04" db="EMBL/GenBank/DDBJ databases">
        <title>ATOL: Assembling a taxonomically balanced genome-scale reconstruction of the evolutionary history of the Enterobacteriaceae.</title>
        <authorList>
            <person name="Plunkett G.III."/>
            <person name="Neeno-Eckwall E.C."/>
            <person name="Glasner J.D."/>
            <person name="Perna N.T."/>
        </authorList>
    </citation>
    <scope>NUCLEOTIDE SEQUENCE [LARGE SCALE GENOMIC DNA]</scope>
    <source>
        <strain evidence="2 3">ATCC 12841</strain>
    </source>
</reference>
<evidence type="ECO:0000259" key="1">
    <source>
        <dbReference type="Pfam" id="PF03869"/>
    </source>
</evidence>
<dbReference type="RefSeq" id="WP_269465575.1">
    <property type="nucleotide sequence ID" value="NZ_LXEX01000040.1"/>
</dbReference>
<dbReference type="EMBL" id="LXEX01000040">
    <property type="protein sequence ID" value="OAT58455.1"/>
    <property type="molecule type" value="Genomic_DNA"/>
</dbReference>
<dbReference type="Pfam" id="PF03869">
    <property type="entry name" value="Arc"/>
    <property type="match status" value="1"/>
</dbReference>
<evidence type="ECO:0000313" key="3">
    <source>
        <dbReference type="Proteomes" id="UP000078431"/>
    </source>
</evidence>
<sequence length="98" mass="11224">MSEKNVRDYDKFMLRLPEGMRDAIAERAKANGRSMNSEIVQILDDALNDKTGVDSFAFLMAKMATWYEGMAPVLEQIKNMDDAQLKKFVDDMENKKPT</sequence>
<dbReference type="GO" id="GO:0006355">
    <property type="term" value="P:regulation of DNA-templated transcription"/>
    <property type="evidence" value="ECO:0007669"/>
    <property type="project" value="InterPro"/>
</dbReference>
<keyword evidence="3" id="KW-1185">Reference proteome</keyword>
<dbReference type="InterPro" id="IPR010985">
    <property type="entry name" value="Ribbon_hlx_hlx"/>
</dbReference>
<dbReference type="SUPFAM" id="SSF47598">
    <property type="entry name" value="Ribbon-helix-helix"/>
    <property type="match status" value="1"/>
</dbReference>
<comment type="caution">
    <text evidence="2">The sequence shown here is derived from an EMBL/GenBank/DDBJ whole genome shotgun (WGS) entry which is preliminary data.</text>
</comment>
<dbReference type="GO" id="GO:0043565">
    <property type="term" value="F:sequence-specific DNA binding"/>
    <property type="evidence" value="ECO:0007669"/>
    <property type="project" value="UniProtKB-ARBA"/>
</dbReference>
<dbReference type="InterPro" id="IPR013321">
    <property type="entry name" value="Arc_rbn_hlx_hlx"/>
</dbReference>
<feature type="domain" description="Arc-like DNA binding" evidence="1">
    <location>
        <begin position="7"/>
        <end position="49"/>
    </location>
</feature>
<gene>
    <name evidence="2" type="ORF">M993_02825</name>
</gene>
<name>A0AA91ED86_9GAMM</name>
<dbReference type="AlphaFoldDB" id="A0AA91ED86"/>
<dbReference type="InterPro" id="IPR005569">
    <property type="entry name" value="Arc_DNA-bd_dom"/>
</dbReference>
<accession>A0AA91ED86</accession>
<protein>
    <submittedName>
        <fullName evidence="2">Regulatory protein</fullName>
    </submittedName>
</protein>
<organism evidence="2 3">
    <name type="scientific">Obesumbacterium proteus ATCC 12841</name>
    <dbReference type="NCBI Taxonomy" id="1354268"/>
    <lineage>
        <taxon>Bacteria</taxon>
        <taxon>Pseudomonadati</taxon>
        <taxon>Pseudomonadota</taxon>
        <taxon>Gammaproteobacteria</taxon>
        <taxon>Enterobacterales</taxon>
        <taxon>Hafniaceae</taxon>
        <taxon>Obesumbacterium</taxon>
    </lineage>
</organism>
<dbReference type="Gene3D" id="1.10.1220.10">
    <property type="entry name" value="Met repressor-like"/>
    <property type="match status" value="1"/>
</dbReference>
<proteinExistence type="predicted"/>
<evidence type="ECO:0000313" key="2">
    <source>
        <dbReference type="EMBL" id="OAT58455.1"/>
    </source>
</evidence>